<feature type="transmembrane region" description="Helical" evidence="3">
    <location>
        <begin position="6"/>
        <end position="22"/>
    </location>
</feature>
<keyword evidence="3" id="KW-0812">Transmembrane</keyword>
<feature type="region of interest" description="Disordered" evidence="2">
    <location>
        <begin position="31"/>
        <end position="66"/>
    </location>
</feature>
<name>A0A556QK08_9BACT</name>
<dbReference type="Proteomes" id="UP000315648">
    <property type="component" value="Unassembled WGS sequence"/>
</dbReference>
<feature type="coiled-coil region" evidence="1">
    <location>
        <begin position="115"/>
        <end position="149"/>
    </location>
</feature>
<gene>
    <name evidence="4" type="ORF">FPL22_12760</name>
</gene>
<evidence type="ECO:0000313" key="4">
    <source>
        <dbReference type="EMBL" id="TSJ76980.1"/>
    </source>
</evidence>
<feature type="compositionally biased region" description="Basic and acidic residues" evidence="2">
    <location>
        <begin position="51"/>
        <end position="66"/>
    </location>
</feature>
<keyword evidence="5" id="KW-1185">Reference proteome</keyword>
<dbReference type="OrthoDB" id="200434at2"/>
<organism evidence="4 5">
    <name type="scientific">Rariglobus hedericola</name>
    <dbReference type="NCBI Taxonomy" id="2597822"/>
    <lineage>
        <taxon>Bacteria</taxon>
        <taxon>Pseudomonadati</taxon>
        <taxon>Verrucomicrobiota</taxon>
        <taxon>Opitutia</taxon>
        <taxon>Opitutales</taxon>
        <taxon>Opitutaceae</taxon>
        <taxon>Rariglobus</taxon>
    </lineage>
</organism>
<dbReference type="RefSeq" id="WP_144230801.1">
    <property type="nucleotide sequence ID" value="NZ_CBCRVV010000006.1"/>
</dbReference>
<protein>
    <submittedName>
        <fullName evidence="4">Uncharacterized protein</fullName>
    </submittedName>
</protein>
<sequence>MDWIKDHLQIVIAIAGVIAYWLNARSKNKAGEAADYDGDGQAVHAPGGGRTMREHDQAADHDENTRRIQDEIRRKIAERQGGVTRTAPTVTPTPPPMPAHRREPVMAPYATEIRREETEREAAIVLERQRKLAEQLAALRERKAEAGRDAKSVWMQQPESVAAAKSSRDDIGLLTELRNASSLRKAIVLREVLGTPVGLR</sequence>
<dbReference type="EMBL" id="VMBG01000002">
    <property type="protein sequence ID" value="TSJ76980.1"/>
    <property type="molecule type" value="Genomic_DNA"/>
</dbReference>
<keyword evidence="1" id="KW-0175">Coiled coil</keyword>
<evidence type="ECO:0000256" key="2">
    <source>
        <dbReference type="SAM" id="MobiDB-lite"/>
    </source>
</evidence>
<dbReference type="AlphaFoldDB" id="A0A556QK08"/>
<feature type="region of interest" description="Disordered" evidence="2">
    <location>
        <begin position="79"/>
        <end position="102"/>
    </location>
</feature>
<keyword evidence="3" id="KW-0472">Membrane</keyword>
<comment type="caution">
    <text evidence="4">The sequence shown here is derived from an EMBL/GenBank/DDBJ whole genome shotgun (WGS) entry which is preliminary data.</text>
</comment>
<evidence type="ECO:0000256" key="3">
    <source>
        <dbReference type="SAM" id="Phobius"/>
    </source>
</evidence>
<evidence type="ECO:0000256" key="1">
    <source>
        <dbReference type="SAM" id="Coils"/>
    </source>
</evidence>
<evidence type="ECO:0000313" key="5">
    <source>
        <dbReference type="Proteomes" id="UP000315648"/>
    </source>
</evidence>
<keyword evidence="3" id="KW-1133">Transmembrane helix</keyword>
<reference evidence="4 5" key="1">
    <citation type="submission" date="2019-07" db="EMBL/GenBank/DDBJ databases">
        <title>Description of 53C-WASEF.</title>
        <authorList>
            <person name="Pitt A."/>
            <person name="Hahn M.W."/>
        </authorList>
    </citation>
    <scope>NUCLEOTIDE SEQUENCE [LARGE SCALE GENOMIC DNA]</scope>
    <source>
        <strain evidence="4 5">53C-WASEF</strain>
    </source>
</reference>
<proteinExistence type="predicted"/>
<accession>A0A556QK08</accession>